<protein>
    <submittedName>
        <fullName evidence="4">Uncharacterized protein</fullName>
    </submittedName>
</protein>
<feature type="transmembrane region" description="Helical" evidence="2">
    <location>
        <begin position="160"/>
        <end position="178"/>
    </location>
</feature>
<evidence type="ECO:0000313" key="4">
    <source>
        <dbReference type="EMBL" id="EEN63907.1"/>
    </source>
</evidence>
<feature type="region of interest" description="Disordered" evidence="1">
    <location>
        <begin position="71"/>
        <end position="90"/>
    </location>
</feature>
<feature type="signal peptide" evidence="3">
    <location>
        <begin position="1"/>
        <end position="22"/>
    </location>
</feature>
<accession>C3Y6E7</accession>
<name>C3Y6E7_BRAFL</name>
<dbReference type="EMBL" id="GG666488">
    <property type="protein sequence ID" value="EEN63907.1"/>
    <property type="molecule type" value="Genomic_DNA"/>
</dbReference>
<reference evidence="4" key="1">
    <citation type="journal article" date="2008" name="Nature">
        <title>The amphioxus genome and the evolution of the chordate karyotype.</title>
        <authorList>
            <consortium name="US DOE Joint Genome Institute (JGI-PGF)"/>
            <person name="Putnam N.H."/>
            <person name="Butts T."/>
            <person name="Ferrier D.E.K."/>
            <person name="Furlong R.F."/>
            <person name="Hellsten U."/>
            <person name="Kawashima T."/>
            <person name="Robinson-Rechavi M."/>
            <person name="Shoguchi E."/>
            <person name="Terry A."/>
            <person name="Yu J.-K."/>
            <person name="Benito-Gutierrez E.L."/>
            <person name="Dubchak I."/>
            <person name="Garcia-Fernandez J."/>
            <person name="Gibson-Brown J.J."/>
            <person name="Grigoriev I.V."/>
            <person name="Horton A.C."/>
            <person name="de Jong P.J."/>
            <person name="Jurka J."/>
            <person name="Kapitonov V.V."/>
            <person name="Kohara Y."/>
            <person name="Kuroki Y."/>
            <person name="Lindquist E."/>
            <person name="Lucas S."/>
            <person name="Osoegawa K."/>
            <person name="Pennacchio L.A."/>
            <person name="Salamov A.A."/>
            <person name="Satou Y."/>
            <person name="Sauka-Spengler T."/>
            <person name="Schmutz J."/>
            <person name="Shin-I T."/>
            <person name="Toyoda A."/>
            <person name="Bronner-Fraser M."/>
            <person name="Fujiyama A."/>
            <person name="Holland L.Z."/>
            <person name="Holland P.W.H."/>
            <person name="Satoh N."/>
            <person name="Rokhsar D.S."/>
        </authorList>
    </citation>
    <scope>NUCLEOTIDE SEQUENCE [LARGE SCALE GENOMIC DNA]</scope>
    <source>
        <strain evidence="4">S238N-H82</strain>
        <tissue evidence="4">Testes</tissue>
    </source>
</reference>
<dbReference type="AlphaFoldDB" id="C3Y6E7"/>
<keyword evidence="2" id="KW-0472">Membrane</keyword>
<keyword evidence="3" id="KW-0732">Signal</keyword>
<dbReference type="InParanoid" id="C3Y6E7"/>
<evidence type="ECO:0000256" key="2">
    <source>
        <dbReference type="SAM" id="Phobius"/>
    </source>
</evidence>
<proteinExistence type="predicted"/>
<evidence type="ECO:0000256" key="3">
    <source>
        <dbReference type="SAM" id="SignalP"/>
    </source>
</evidence>
<sequence>MMLSLKLIPAVLLVVATISVQGAPHGGLPPPDNLEDMAMSLVMEAMAQGMSEEEAAAYAEQKMIEAMLEDPSMLGPQPSEPEDSNDAPPPEVMMMFAEAMAQGMSGEEAAADVEQKMMDAMDVDQSEVMAMFAEAMAQGLSEEEAAALVEQKMMQKMMEALGVDIVLLVIVLVGVIGGQENKVAGEKAVEKARETAIDGAVVSESDPIALERVKRQRRGLKSWFCNKLSDKKTLEFRARTLDDDDYRRHDECHVANMTVDDSLFDFDT</sequence>
<evidence type="ECO:0000256" key="1">
    <source>
        <dbReference type="SAM" id="MobiDB-lite"/>
    </source>
</evidence>
<organism>
    <name type="scientific">Branchiostoma floridae</name>
    <name type="common">Florida lancelet</name>
    <name type="synonym">Amphioxus</name>
    <dbReference type="NCBI Taxonomy" id="7739"/>
    <lineage>
        <taxon>Eukaryota</taxon>
        <taxon>Metazoa</taxon>
        <taxon>Chordata</taxon>
        <taxon>Cephalochordata</taxon>
        <taxon>Leptocardii</taxon>
        <taxon>Amphioxiformes</taxon>
        <taxon>Branchiostomatidae</taxon>
        <taxon>Branchiostoma</taxon>
    </lineage>
</organism>
<gene>
    <name evidence="4" type="ORF">BRAFLDRAFT_74850</name>
</gene>
<keyword evidence="2" id="KW-1133">Transmembrane helix</keyword>
<keyword evidence="2" id="KW-0812">Transmembrane</keyword>
<feature type="chain" id="PRO_5002935252" evidence="3">
    <location>
        <begin position="23"/>
        <end position="268"/>
    </location>
</feature>